<feature type="region of interest" description="Disordered" evidence="1">
    <location>
        <begin position="234"/>
        <end position="262"/>
    </location>
</feature>
<reference evidence="3" key="1">
    <citation type="thesis" date="2020" institute="ProQuest LLC" country="789 East Eisenhower Parkway, Ann Arbor, MI, USA">
        <title>Comparative Genomics and Chromosome Evolution.</title>
        <authorList>
            <person name="Mudd A.B."/>
        </authorList>
    </citation>
    <scope>NUCLEOTIDE SEQUENCE</scope>
    <source>
        <strain evidence="3">237g6f4</strain>
        <tissue evidence="3">Blood</tissue>
    </source>
</reference>
<feature type="transmembrane region" description="Helical" evidence="2">
    <location>
        <begin position="271"/>
        <end position="291"/>
    </location>
</feature>
<dbReference type="AlphaFoldDB" id="A0AAV6ZJE0"/>
<keyword evidence="2" id="KW-1133">Transmembrane helix</keyword>
<evidence type="ECO:0000313" key="3">
    <source>
        <dbReference type="EMBL" id="KAG8549292.1"/>
    </source>
</evidence>
<evidence type="ECO:0000256" key="2">
    <source>
        <dbReference type="SAM" id="Phobius"/>
    </source>
</evidence>
<dbReference type="EMBL" id="WNYA01000203">
    <property type="protein sequence ID" value="KAG8549292.1"/>
    <property type="molecule type" value="Genomic_DNA"/>
</dbReference>
<proteinExistence type="predicted"/>
<comment type="caution">
    <text evidence="3">The sequence shown here is derived from an EMBL/GenBank/DDBJ whole genome shotgun (WGS) entry which is preliminary data.</text>
</comment>
<gene>
    <name evidence="3" type="ORF">GDO81_021705</name>
</gene>
<evidence type="ECO:0000313" key="4">
    <source>
        <dbReference type="Proteomes" id="UP000824782"/>
    </source>
</evidence>
<protein>
    <recommendedName>
        <fullName evidence="5">Receptor ligand binding region domain-containing protein</fullName>
    </recommendedName>
</protein>
<keyword evidence="2" id="KW-0472">Membrane</keyword>
<evidence type="ECO:0008006" key="5">
    <source>
        <dbReference type="Google" id="ProtNLM"/>
    </source>
</evidence>
<keyword evidence="4" id="KW-1185">Reference proteome</keyword>
<keyword evidence="2" id="KW-0812">Transmembrane</keyword>
<sequence>MPSAPRHVVRIFSRDGESNYKWLINLLRMGGMFQTLVMDVRPVYISNKSSSSFIDGLSESSFAILYHTKKRGRLNIANVTDSLYDQELEDLSRHLGKSNVVVLVDDVEDSSDTNKMRIREEQDLGTYAQEVILISEMEKGAYNLTGGDPRFSPSLIPSHQQDAYNSLMNKLHVLKDIMKDSLSYTAGLYDAFTEASLLSSKIEGTSKTSSSFKSNADTGSYRSYNLPGAGLNIDERTPLHSDTVNNPPERPPIPNDNINDEAKRKKRRDKMVFGIIGGVIALLVIVLIIVLCVTL</sequence>
<organism evidence="3 4">
    <name type="scientific">Engystomops pustulosus</name>
    <name type="common">Tungara frog</name>
    <name type="synonym">Physalaemus pustulosus</name>
    <dbReference type="NCBI Taxonomy" id="76066"/>
    <lineage>
        <taxon>Eukaryota</taxon>
        <taxon>Metazoa</taxon>
        <taxon>Chordata</taxon>
        <taxon>Craniata</taxon>
        <taxon>Vertebrata</taxon>
        <taxon>Euteleostomi</taxon>
        <taxon>Amphibia</taxon>
        <taxon>Batrachia</taxon>
        <taxon>Anura</taxon>
        <taxon>Neobatrachia</taxon>
        <taxon>Hyloidea</taxon>
        <taxon>Leptodactylidae</taxon>
        <taxon>Leiuperinae</taxon>
        <taxon>Engystomops</taxon>
    </lineage>
</organism>
<name>A0AAV6ZJE0_ENGPU</name>
<accession>A0AAV6ZJE0</accession>
<evidence type="ECO:0000256" key="1">
    <source>
        <dbReference type="SAM" id="MobiDB-lite"/>
    </source>
</evidence>
<dbReference type="Proteomes" id="UP000824782">
    <property type="component" value="Unassembled WGS sequence"/>
</dbReference>